<reference evidence="2" key="1">
    <citation type="submission" date="2018-02" db="EMBL/GenBank/DDBJ databases">
        <authorList>
            <person name="Hausmann B."/>
        </authorList>
    </citation>
    <scope>NUCLEOTIDE SEQUENCE [LARGE SCALE GENOMIC DNA]</scope>
    <source>
        <strain evidence="2">Peat soil MAG SbA1</strain>
    </source>
</reference>
<gene>
    <name evidence="1" type="ORF">SBA1_290060</name>
</gene>
<dbReference type="Proteomes" id="UP000238701">
    <property type="component" value="Unassembled WGS sequence"/>
</dbReference>
<name>A0A2U3KJ45_9BACT</name>
<dbReference type="EMBL" id="OMOD01000121">
    <property type="protein sequence ID" value="SPF39698.1"/>
    <property type="molecule type" value="Genomic_DNA"/>
</dbReference>
<accession>A0A2U3KJ45</accession>
<sequence>MSDVKADVIFQNFRHQAVHAAPNRRQQHQNVGALVPFSDGALHGGDLPAQTFDAGKQLLFLIRNFREFVLHDFFAIPRIFSLTCTLGGYDIKDSAGKSVSLARLQARRRNTSSGSEPAERFAGLLV</sequence>
<organism evidence="1 2">
    <name type="scientific">Candidatus Sulfotelmatobacter kueseliae</name>
    <dbReference type="NCBI Taxonomy" id="2042962"/>
    <lineage>
        <taxon>Bacteria</taxon>
        <taxon>Pseudomonadati</taxon>
        <taxon>Acidobacteriota</taxon>
        <taxon>Terriglobia</taxon>
        <taxon>Terriglobales</taxon>
        <taxon>Candidatus Korobacteraceae</taxon>
        <taxon>Candidatus Sulfotelmatobacter</taxon>
    </lineage>
</organism>
<evidence type="ECO:0000313" key="1">
    <source>
        <dbReference type="EMBL" id="SPF39698.1"/>
    </source>
</evidence>
<dbReference type="AlphaFoldDB" id="A0A2U3KJ45"/>
<evidence type="ECO:0000313" key="2">
    <source>
        <dbReference type="Proteomes" id="UP000238701"/>
    </source>
</evidence>
<proteinExistence type="predicted"/>
<protein>
    <submittedName>
        <fullName evidence="1">Uncharacterized protein</fullName>
    </submittedName>
</protein>